<evidence type="ECO:0000313" key="3">
    <source>
        <dbReference type="Proteomes" id="UP000729701"/>
    </source>
</evidence>
<dbReference type="EMBL" id="JAHHGZ010000044">
    <property type="protein sequence ID" value="MBW4671409.1"/>
    <property type="molecule type" value="Genomic_DNA"/>
</dbReference>
<proteinExistence type="predicted"/>
<feature type="transmembrane region" description="Helical" evidence="1">
    <location>
        <begin position="32"/>
        <end position="54"/>
    </location>
</feature>
<feature type="transmembrane region" description="Helical" evidence="1">
    <location>
        <begin position="60"/>
        <end position="80"/>
    </location>
</feature>
<reference evidence="2" key="1">
    <citation type="submission" date="2021-05" db="EMBL/GenBank/DDBJ databases">
        <authorList>
            <person name="Pietrasiak N."/>
            <person name="Ward R."/>
            <person name="Stajich J.E."/>
            <person name="Kurbessoian T."/>
        </authorList>
    </citation>
    <scope>NUCLEOTIDE SEQUENCE</scope>
    <source>
        <strain evidence="2">GSE-NOS-MK-12-04C</strain>
    </source>
</reference>
<keyword evidence="1" id="KW-0472">Membrane</keyword>
<dbReference type="AlphaFoldDB" id="A0A951QS14"/>
<evidence type="ECO:0008006" key="4">
    <source>
        <dbReference type="Google" id="ProtNLM"/>
    </source>
</evidence>
<dbReference type="Proteomes" id="UP000729701">
    <property type="component" value="Unassembled WGS sequence"/>
</dbReference>
<keyword evidence="1" id="KW-0812">Transmembrane</keyword>
<feature type="transmembrane region" description="Helical" evidence="1">
    <location>
        <begin position="92"/>
        <end position="120"/>
    </location>
</feature>
<sequence>MSTLEKPLQSNLLEQPSSVMNSTQSEAFKRSLLWHGIFLCTLGFIVAFFIPLYANPRAGLATHLLGITQGVFLAVIGLSYPQLKLSLLLGRINFWMIVVSAYVGMIGEFLGAAFGLTRVFVVTAMGLPEGIPWLETSVEVAIKGISLFILLSCFIVLYGLRGTKDDASSAQKS</sequence>
<protein>
    <recommendedName>
        <fullName evidence="4">Hydrogenase</fullName>
    </recommendedName>
</protein>
<accession>A0A951QS14</accession>
<gene>
    <name evidence="2" type="ORF">KME60_29305</name>
</gene>
<evidence type="ECO:0000313" key="2">
    <source>
        <dbReference type="EMBL" id="MBW4671409.1"/>
    </source>
</evidence>
<evidence type="ECO:0000256" key="1">
    <source>
        <dbReference type="SAM" id="Phobius"/>
    </source>
</evidence>
<name>A0A951QS14_9CYAN</name>
<keyword evidence="1" id="KW-1133">Transmembrane helix</keyword>
<feature type="transmembrane region" description="Helical" evidence="1">
    <location>
        <begin position="140"/>
        <end position="160"/>
    </location>
</feature>
<reference evidence="2" key="2">
    <citation type="journal article" date="2022" name="Microbiol. Resour. Announc.">
        <title>Metagenome Sequencing to Explore Phylogenomics of Terrestrial Cyanobacteria.</title>
        <authorList>
            <person name="Ward R.D."/>
            <person name="Stajich J.E."/>
            <person name="Johansen J.R."/>
            <person name="Huntemann M."/>
            <person name="Clum A."/>
            <person name="Foster B."/>
            <person name="Foster B."/>
            <person name="Roux S."/>
            <person name="Palaniappan K."/>
            <person name="Varghese N."/>
            <person name="Mukherjee S."/>
            <person name="Reddy T.B.K."/>
            <person name="Daum C."/>
            <person name="Copeland A."/>
            <person name="Chen I.A."/>
            <person name="Ivanova N.N."/>
            <person name="Kyrpides N.C."/>
            <person name="Shapiro N."/>
            <person name="Eloe-Fadrosh E.A."/>
            <person name="Pietrasiak N."/>
        </authorList>
    </citation>
    <scope>NUCLEOTIDE SEQUENCE</scope>
    <source>
        <strain evidence="2">GSE-NOS-MK-12-04C</strain>
    </source>
</reference>
<organism evidence="2 3">
    <name type="scientific">Cyanomargarita calcarea GSE-NOS-MK-12-04C</name>
    <dbReference type="NCBI Taxonomy" id="2839659"/>
    <lineage>
        <taxon>Bacteria</taxon>
        <taxon>Bacillati</taxon>
        <taxon>Cyanobacteriota</taxon>
        <taxon>Cyanophyceae</taxon>
        <taxon>Nostocales</taxon>
        <taxon>Cyanomargaritaceae</taxon>
        <taxon>Cyanomargarita</taxon>
    </lineage>
</organism>
<comment type="caution">
    <text evidence="2">The sequence shown here is derived from an EMBL/GenBank/DDBJ whole genome shotgun (WGS) entry which is preliminary data.</text>
</comment>